<keyword evidence="9" id="KW-1185">Reference proteome</keyword>
<dbReference type="HAMAP" id="MF_01216">
    <property type="entry name" value="Azoreductase_type1"/>
    <property type="match status" value="1"/>
</dbReference>
<dbReference type="InterPro" id="IPR050104">
    <property type="entry name" value="FMN-dep_NADH:Q_OxRdtase_AzoR1"/>
</dbReference>
<dbReference type="InterPro" id="IPR003680">
    <property type="entry name" value="Flavodoxin_fold"/>
</dbReference>
<dbReference type="Pfam" id="PF02525">
    <property type="entry name" value="Flavodoxin_2"/>
    <property type="match status" value="1"/>
</dbReference>
<dbReference type="Proteomes" id="UP000664835">
    <property type="component" value="Unassembled WGS sequence"/>
</dbReference>
<evidence type="ECO:0000256" key="6">
    <source>
        <dbReference type="HAMAP-Rule" id="MF_01216"/>
    </source>
</evidence>
<keyword evidence="2 6" id="KW-0288">FMN</keyword>
<keyword evidence="1 6" id="KW-0285">Flavoprotein</keyword>
<evidence type="ECO:0000256" key="1">
    <source>
        <dbReference type="ARBA" id="ARBA00022630"/>
    </source>
</evidence>
<accession>A0ABS3Q736</accession>
<dbReference type="PANTHER" id="PTHR43741">
    <property type="entry name" value="FMN-DEPENDENT NADH-AZOREDUCTASE 1"/>
    <property type="match status" value="1"/>
</dbReference>
<evidence type="ECO:0000256" key="5">
    <source>
        <dbReference type="ARBA" id="ARBA00048542"/>
    </source>
</evidence>
<evidence type="ECO:0000256" key="2">
    <source>
        <dbReference type="ARBA" id="ARBA00022643"/>
    </source>
</evidence>
<feature type="binding site" evidence="6">
    <location>
        <begin position="26"/>
        <end position="28"/>
    </location>
    <ligand>
        <name>FMN</name>
        <dbReference type="ChEBI" id="CHEBI:58210"/>
    </ligand>
</feature>
<keyword evidence="4 6" id="KW-0520">NAD</keyword>
<proteinExistence type="inferred from homology"/>
<comment type="cofactor">
    <cofactor evidence="6">
        <name>FMN</name>
        <dbReference type="ChEBI" id="CHEBI:58210"/>
    </cofactor>
    <text evidence="6">Binds 1 FMN per subunit.</text>
</comment>
<feature type="binding site" evidence="6">
    <location>
        <position position="19"/>
    </location>
    <ligand>
        <name>FMN</name>
        <dbReference type="ChEBI" id="CHEBI:58210"/>
    </ligand>
</feature>
<dbReference type="InterPro" id="IPR023048">
    <property type="entry name" value="NADH:quinone_OxRdtase_FMN_depd"/>
</dbReference>
<keyword evidence="3 6" id="KW-0560">Oxidoreductase</keyword>
<comment type="catalytic activity">
    <reaction evidence="5">
        <text>N,N-dimethyl-1,4-phenylenediamine + anthranilate + 2 NAD(+) = 2-(4-dimethylaminophenyl)diazenylbenzoate + 2 NADH + 2 H(+)</text>
        <dbReference type="Rhea" id="RHEA:55872"/>
        <dbReference type="ChEBI" id="CHEBI:15378"/>
        <dbReference type="ChEBI" id="CHEBI:15783"/>
        <dbReference type="ChEBI" id="CHEBI:16567"/>
        <dbReference type="ChEBI" id="CHEBI:57540"/>
        <dbReference type="ChEBI" id="CHEBI:57945"/>
        <dbReference type="ChEBI" id="CHEBI:71579"/>
        <dbReference type="EC" id="1.7.1.17"/>
    </reaction>
    <physiologicalReaction direction="right-to-left" evidence="5">
        <dbReference type="Rhea" id="RHEA:55874"/>
    </physiologicalReaction>
</comment>
<comment type="caution">
    <text evidence="6">Lacks conserved residue(s) required for the propagation of feature annotation.</text>
</comment>
<dbReference type="EMBL" id="JAGETV010000014">
    <property type="protein sequence ID" value="MBO1927625.1"/>
    <property type="molecule type" value="Genomic_DNA"/>
</dbReference>
<organism evidence="8 9">
    <name type="scientific">Thiomicrorhabdus marina</name>
    <dbReference type="NCBI Taxonomy" id="2818442"/>
    <lineage>
        <taxon>Bacteria</taxon>
        <taxon>Pseudomonadati</taxon>
        <taxon>Pseudomonadota</taxon>
        <taxon>Gammaproteobacteria</taxon>
        <taxon>Thiotrichales</taxon>
        <taxon>Piscirickettsiaceae</taxon>
        <taxon>Thiomicrorhabdus</taxon>
    </lineage>
</organism>
<evidence type="ECO:0000256" key="4">
    <source>
        <dbReference type="ARBA" id="ARBA00023027"/>
    </source>
</evidence>
<name>A0ABS3Q736_9GAMM</name>
<protein>
    <recommendedName>
        <fullName evidence="6">FMN dependent NADH:quinone oxidoreductase</fullName>
        <ecNumber evidence="6">1.6.5.-</ecNumber>
    </recommendedName>
    <alternativeName>
        <fullName evidence="6">Azo-dye reductase</fullName>
    </alternativeName>
    <alternativeName>
        <fullName evidence="6">FMN-dependent NADH-azo compound oxidoreductase</fullName>
    </alternativeName>
    <alternativeName>
        <fullName evidence="6">FMN-dependent NADH-azoreductase</fullName>
        <ecNumber evidence="6">1.7.1.17</ecNumber>
    </alternativeName>
</protein>
<sequence length="205" mass="22336">MNTPISNKQIGTLLRVDASLQSSENSSSRQLAEYLLAQLVPQNVEQIDLAKINPQPIDGAFLQASIGDKQQQQDNANVALANSWIEKVQQADAIAISVPMYNFGMPAQLKTFFDYILRAGVTFRYTENGPQGLVADKPVYLLLASGGDYREGEAAKLNYLDGHLQTMLNFIGLTDLHFIHAAGLASGQAEQIMQKAQQSIDALVA</sequence>
<dbReference type="RefSeq" id="WP_208150098.1">
    <property type="nucleotide sequence ID" value="NZ_JAGETV010000014.1"/>
</dbReference>
<reference evidence="8 9" key="1">
    <citation type="submission" date="2021-03" db="EMBL/GenBank/DDBJ databases">
        <title>Thiomicrorhabdus sp.nov.,novel sulfur-oxidizing bacteria isolated from coastal sediment.</title>
        <authorList>
            <person name="Liu X."/>
        </authorList>
    </citation>
    <scope>NUCLEOTIDE SEQUENCE [LARGE SCALE GENOMIC DNA]</scope>
    <source>
        <strain evidence="8 9">6S2-11</strain>
    </source>
</reference>
<dbReference type="PANTHER" id="PTHR43741:SF2">
    <property type="entry name" value="FMN-DEPENDENT NADH:QUINONE OXIDOREDUCTASE"/>
    <property type="match status" value="1"/>
</dbReference>
<evidence type="ECO:0000313" key="8">
    <source>
        <dbReference type="EMBL" id="MBO1927625.1"/>
    </source>
</evidence>
<dbReference type="EC" id="1.7.1.17" evidence="6"/>
<comment type="function">
    <text evidence="6">Quinone reductase that provides resistance to thiol-specific stress caused by electrophilic quinones.</text>
</comment>
<feature type="binding site" evidence="6">
    <location>
        <begin position="100"/>
        <end position="103"/>
    </location>
    <ligand>
        <name>FMN</name>
        <dbReference type="ChEBI" id="CHEBI:58210"/>
    </ligand>
</feature>
<evidence type="ECO:0000313" key="9">
    <source>
        <dbReference type="Proteomes" id="UP000664835"/>
    </source>
</evidence>
<evidence type="ECO:0000256" key="3">
    <source>
        <dbReference type="ARBA" id="ARBA00023002"/>
    </source>
</evidence>
<dbReference type="InterPro" id="IPR029039">
    <property type="entry name" value="Flavoprotein-like_sf"/>
</dbReference>
<feature type="domain" description="Flavodoxin-like fold" evidence="7">
    <location>
        <begin position="13"/>
        <end position="202"/>
    </location>
</feature>
<comment type="similarity">
    <text evidence="6">Belongs to the azoreductase type 1 family.</text>
</comment>
<dbReference type="EC" id="1.6.5.-" evidence="6"/>
<dbReference type="SUPFAM" id="SSF52218">
    <property type="entry name" value="Flavoproteins"/>
    <property type="match status" value="1"/>
</dbReference>
<comment type="subunit">
    <text evidence="6">Homodimer.</text>
</comment>
<comment type="catalytic activity">
    <reaction evidence="6">
        <text>2 a quinone + NADH + H(+) = 2 a 1,4-benzosemiquinone + NAD(+)</text>
        <dbReference type="Rhea" id="RHEA:65952"/>
        <dbReference type="ChEBI" id="CHEBI:15378"/>
        <dbReference type="ChEBI" id="CHEBI:57540"/>
        <dbReference type="ChEBI" id="CHEBI:57945"/>
        <dbReference type="ChEBI" id="CHEBI:132124"/>
        <dbReference type="ChEBI" id="CHEBI:134225"/>
    </reaction>
</comment>
<comment type="caution">
    <text evidence="8">The sequence shown here is derived from an EMBL/GenBank/DDBJ whole genome shotgun (WGS) entry which is preliminary data.</text>
</comment>
<gene>
    <name evidence="6" type="primary">azoR</name>
    <name evidence="8" type="ORF">J3998_08555</name>
</gene>
<dbReference type="Gene3D" id="3.40.50.360">
    <property type="match status" value="1"/>
</dbReference>
<comment type="function">
    <text evidence="6">Also exhibits azoreductase activity. Catalyzes the reductive cleavage of the azo bond in aromatic azo compounds to the corresponding amines.</text>
</comment>
<evidence type="ECO:0000259" key="7">
    <source>
        <dbReference type="Pfam" id="PF02525"/>
    </source>
</evidence>